<dbReference type="Pfam" id="PF04542">
    <property type="entry name" value="Sigma70_r2"/>
    <property type="match status" value="1"/>
</dbReference>
<evidence type="ECO:0000256" key="4">
    <source>
        <dbReference type="ARBA" id="ARBA00023125"/>
    </source>
</evidence>
<dbReference type="Proteomes" id="UP000011910">
    <property type="component" value="Unassembled WGS sequence"/>
</dbReference>
<evidence type="ECO:0000259" key="6">
    <source>
        <dbReference type="Pfam" id="PF04542"/>
    </source>
</evidence>
<evidence type="ECO:0000256" key="5">
    <source>
        <dbReference type="ARBA" id="ARBA00023163"/>
    </source>
</evidence>
<protein>
    <submittedName>
        <fullName evidence="8">RNA polymerase sigma factor</fullName>
    </submittedName>
</protein>
<dbReference type="EMBL" id="AODQ01000063">
    <property type="protein sequence ID" value="EMR02320.1"/>
    <property type="molecule type" value="Genomic_DNA"/>
</dbReference>
<keyword evidence="3" id="KW-0731">Sigma factor</keyword>
<dbReference type="InterPro" id="IPR013249">
    <property type="entry name" value="RNA_pol_sigma70_r4_t2"/>
</dbReference>
<dbReference type="SUPFAM" id="SSF88659">
    <property type="entry name" value="Sigma3 and sigma4 domains of RNA polymerase sigma factors"/>
    <property type="match status" value="1"/>
</dbReference>
<dbReference type="OrthoDB" id="1116873at2"/>
<proteinExistence type="inferred from homology"/>
<feature type="domain" description="RNA polymerase sigma-70 region 2" evidence="6">
    <location>
        <begin position="33"/>
        <end position="98"/>
    </location>
</feature>
<dbReference type="PANTHER" id="PTHR43133:SF8">
    <property type="entry name" value="RNA POLYMERASE SIGMA FACTOR HI_1459-RELATED"/>
    <property type="match status" value="1"/>
</dbReference>
<dbReference type="GO" id="GO:0016987">
    <property type="term" value="F:sigma factor activity"/>
    <property type="evidence" value="ECO:0007669"/>
    <property type="project" value="UniProtKB-KW"/>
</dbReference>
<gene>
    <name evidence="8" type="ORF">ADICEAN_02557</name>
</gene>
<dbReference type="SUPFAM" id="SSF88946">
    <property type="entry name" value="Sigma2 domain of RNA polymerase sigma factors"/>
    <property type="match status" value="1"/>
</dbReference>
<evidence type="ECO:0000256" key="2">
    <source>
        <dbReference type="ARBA" id="ARBA00023015"/>
    </source>
</evidence>
<evidence type="ECO:0000256" key="1">
    <source>
        <dbReference type="ARBA" id="ARBA00010641"/>
    </source>
</evidence>
<dbReference type="CDD" id="cd06171">
    <property type="entry name" value="Sigma70_r4"/>
    <property type="match status" value="1"/>
</dbReference>
<evidence type="ECO:0000313" key="9">
    <source>
        <dbReference type="Proteomes" id="UP000011910"/>
    </source>
</evidence>
<keyword evidence="9" id="KW-1185">Reference proteome</keyword>
<dbReference type="RefSeq" id="WP_009195947.1">
    <property type="nucleotide sequence ID" value="NZ_AODQ01000063.1"/>
</dbReference>
<dbReference type="eggNOG" id="COG1595">
    <property type="taxonomic scope" value="Bacteria"/>
</dbReference>
<comment type="similarity">
    <text evidence="1">Belongs to the sigma-70 factor family. ECF subfamily.</text>
</comment>
<organism evidence="8 9">
    <name type="scientific">Cesiribacter andamanensis AMV16</name>
    <dbReference type="NCBI Taxonomy" id="1279009"/>
    <lineage>
        <taxon>Bacteria</taxon>
        <taxon>Pseudomonadati</taxon>
        <taxon>Bacteroidota</taxon>
        <taxon>Cytophagia</taxon>
        <taxon>Cytophagales</taxon>
        <taxon>Cesiribacteraceae</taxon>
        <taxon>Cesiribacter</taxon>
    </lineage>
</organism>
<keyword evidence="2" id="KW-0805">Transcription regulation</keyword>
<name>M7NKM5_9BACT</name>
<dbReference type="InterPro" id="IPR036388">
    <property type="entry name" value="WH-like_DNA-bd_sf"/>
</dbReference>
<dbReference type="AlphaFoldDB" id="M7NKM5"/>
<keyword evidence="5" id="KW-0804">Transcription</keyword>
<evidence type="ECO:0000313" key="8">
    <source>
        <dbReference type="EMBL" id="EMR02320.1"/>
    </source>
</evidence>
<feature type="domain" description="RNA polymerase sigma factor 70 region 4 type 2" evidence="7">
    <location>
        <begin position="133"/>
        <end position="185"/>
    </location>
</feature>
<dbReference type="PATRIC" id="fig|1279009.4.peg.2594"/>
<dbReference type="InterPro" id="IPR039425">
    <property type="entry name" value="RNA_pol_sigma-70-like"/>
</dbReference>
<comment type="caution">
    <text evidence="8">The sequence shown here is derived from an EMBL/GenBank/DDBJ whole genome shotgun (WGS) entry which is preliminary data.</text>
</comment>
<dbReference type="GO" id="GO:0003677">
    <property type="term" value="F:DNA binding"/>
    <property type="evidence" value="ECO:0007669"/>
    <property type="project" value="UniProtKB-KW"/>
</dbReference>
<reference evidence="8 9" key="1">
    <citation type="journal article" date="2013" name="Genome Announc.">
        <title>Draft Genome Sequence of Cesiribacter andamanensis Strain AMV16T, Isolated from a Soil Sample from a Mud Volcano in the Andaman Islands, India.</title>
        <authorList>
            <person name="Shivaji S."/>
            <person name="Ara S."/>
            <person name="Begum Z."/>
            <person name="Srinivas T.N."/>
            <person name="Singh A."/>
            <person name="Kumar Pinnaka A."/>
        </authorList>
    </citation>
    <scope>NUCLEOTIDE SEQUENCE [LARGE SCALE GENOMIC DNA]</scope>
    <source>
        <strain evidence="8 9">AMV16</strain>
    </source>
</reference>
<dbReference type="GO" id="GO:0006352">
    <property type="term" value="P:DNA-templated transcription initiation"/>
    <property type="evidence" value="ECO:0007669"/>
    <property type="project" value="InterPro"/>
</dbReference>
<dbReference type="Pfam" id="PF08281">
    <property type="entry name" value="Sigma70_r4_2"/>
    <property type="match status" value="1"/>
</dbReference>
<dbReference type="Gene3D" id="1.10.10.10">
    <property type="entry name" value="Winged helix-like DNA-binding domain superfamily/Winged helix DNA-binding domain"/>
    <property type="match status" value="1"/>
</dbReference>
<dbReference type="InterPro" id="IPR014284">
    <property type="entry name" value="RNA_pol_sigma-70_dom"/>
</dbReference>
<dbReference type="PANTHER" id="PTHR43133">
    <property type="entry name" value="RNA POLYMERASE ECF-TYPE SIGMA FACTO"/>
    <property type="match status" value="1"/>
</dbReference>
<dbReference type="Gene3D" id="1.10.1740.10">
    <property type="match status" value="1"/>
</dbReference>
<dbReference type="STRING" id="1279009.ADICEAN_02557"/>
<dbReference type="InterPro" id="IPR013324">
    <property type="entry name" value="RNA_pol_sigma_r3/r4-like"/>
</dbReference>
<evidence type="ECO:0000256" key="3">
    <source>
        <dbReference type="ARBA" id="ARBA00023082"/>
    </source>
</evidence>
<dbReference type="InterPro" id="IPR007627">
    <property type="entry name" value="RNA_pol_sigma70_r2"/>
</dbReference>
<keyword evidence="4" id="KW-0238">DNA-binding</keyword>
<dbReference type="InterPro" id="IPR013325">
    <property type="entry name" value="RNA_pol_sigma_r2"/>
</dbReference>
<dbReference type="NCBIfam" id="TIGR02937">
    <property type="entry name" value="sigma70-ECF"/>
    <property type="match status" value="1"/>
</dbReference>
<accession>M7NKM5</accession>
<sequence length="196" mass="23083">MFFRRSPKKAPKDDGELLRLYRDTGEIGYLGELYERHVHLIFGVCLKYLKEEEASKDLCMLIFEKLVEAARSQEIRNFKSWLHVLTKNECLMLLRSRRYKLERAAVEIKEEQDVDSALSLHHTEEDALESKLQELEGAIEELPPEQKMCIRLFYLEQKCYKEIAEQTGLDLKAVKSHLQNGKRNLKIHMQNLDEES</sequence>
<evidence type="ECO:0000259" key="7">
    <source>
        <dbReference type="Pfam" id="PF08281"/>
    </source>
</evidence>